<dbReference type="InterPro" id="IPR038479">
    <property type="entry name" value="Transthyretin-like_sf"/>
</dbReference>
<dbReference type="PANTHER" id="PTHR21700:SF44">
    <property type="entry name" value="TRANSTHYRETIN-LIKE FAMILY PROTEIN"/>
    <property type="match status" value="1"/>
</dbReference>
<organism evidence="8">
    <name type="scientific">Brugia pahangi</name>
    <name type="common">Filarial nematode worm</name>
    <dbReference type="NCBI Taxonomy" id="6280"/>
    <lineage>
        <taxon>Eukaryota</taxon>
        <taxon>Metazoa</taxon>
        <taxon>Ecdysozoa</taxon>
        <taxon>Nematoda</taxon>
        <taxon>Chromadorea</taxon>
        <taxon>Rhabditida</taxon>
        <taxon>Spirurina</taxon>
        <taxon>Spiruromorpha</taxon>
        <taxon>Filarioidea</taxon>
        <taxon>Onchocercidae</taxon>
        <taxon>Brugia</taxon>
    </lineage>
</organism>
<protein>
    <submittedName>
        <fullName evidence="8">Transthyretin-like family protein</fullName>
    </submittedName>
</protein>
<keyword evidence="5" id="KW-0472">Membrane</keyword>
<evidence type="ECO:0000313" key="7">
    <source>
        <dbReference type="Proteomes" id="UP000278627"/>
    </source>
</evidence>
<reference evidence="8" key="1">
    <citation type="submission" date="2017-02" db="UniProtKB">
        <authorList>
            <consortium name="WormBaseParasite"/>
        </authorList>
    </citation>
    <scope>IDENTIFICATION</scope>
</reference>
<dbReference type="PANTHER" id="PTHR21700">
    <property type="entry name" value="TRANSTHYRETIN-LIKE FAMILY PROTEIN-RELATED"/>
    <property type="match status" value="1"/>
</dbReference>
<dbReference type="STRING" id="6280.A0A0N4TRH3"/>
<dbReference type="WBParaSite" id="BPAG_0001125001-mRNA-1">
    <property type="protein sequence ID" value="BPAG_0001125001-mRNA-1"/>
    <property type="gene ID" value="BPAG_0001125001"/>
</dbReference>
<evidence type="ECO:0000313" key="8">
    <source>
        <dbReference type="WBParaSite" id="BPAG_0001125001-mRNA-1"/>
    </source>
</evidence>
<dbReference type="InterPro" id="IPR001534">
    <property type="entry name" value="Transthyretin-like"/>
</dbReference>
<sequence>MEKSSGLGCSMEWILFTLLPTIANALFPLSRVQRVAVQGILLCEGRPLPNHHIILIDHDSSESIYLELDPDDIMAMNVTDQRGHFFVHGNETEWSTIDPILVVRHKCNDGGIPCDREWRLGIPVKYISNEGDAEHIMDFGILNAEVVFYGEKRDCLLILSGAQTCCTAVDRLHNIDSCPVSVAPDHYEIVISNQQHFSFALPYPDRCNPMHSFRKMWLTFSLSAYIVIVVVHTANAFLEQSVRVRGRLLCGSQPASSILVKLVDKDNGPNPDDLMDSCYTDSGGKFDLQGNSYELSTIDPEVRIYHDCNDYGRAWTDNNHIPELYYLEFEGVKCVVCTYASQIRHFQPCQREWVIRIPDRYVSNGAVARKTMELGEMNLEVELEDEDQEWKVQFLLTKHNDWSKIINCQVSGRLFCGTQPASGIRVKLVDDDFGSDPDDDLDAGYTDQNGYFKLSGDTYEMTTIDPHLKIYHDCNDGFTPCQRRWKFELPNHYITNGKVPQKALDIGTWNLEAIMPDESHDCIH</sequence>
<accession>A0A0N4TRH3</accession>
<dbReference type="Gene3D" id="2.60.40.3330">
    <property type="match status" value="3"/>
</dbReference>
<evidence type="ECO:0000256" key="1">
    <source>
        <dbReference type="ARBA" id="ARBA00004613"/>
    </source>
</evidence>
<comment type="similarity">
    <text evidence="2">Belongs to the nematode transthyretin-like family.</text>
</comment>
<keyword evidence="5" id="KW-1133">Transmembrane helix</keyword>
<keyword evidence="5" id="KW-0812">Transmembrane</keyword>
<comment type="subcellular location">
    <subcellularLocation>
        <location evidence="1">Secreted</location>
    </subcellularLocation>
</comment>
<dbReference type="EMBL" id="UZAD01013219">
    <property type="protein sequence ID" value="VDN92398.1"/>
    <property type="molecule type" value="Genomic_DNA"/>
</dbReference>
<keyword evidence="4" id="KW-0732">Signal</keyword>
<dbReference type="Proteomes" id="UP000278627">
    <property type="component" value="Unassembled WGS sequence"/>
</dbReference>
<dbReference type="AlphaFoldDB" id="A0A0N4TRH3"/>
<evidence type="ECO:0000256" key="5">
    <source>
        <dbReference type="SAM" id="Phobius"/>
    </source>
</evidence>
<keyword evidence="7" id="KW-1185">Reference proteome</keyword>
<evidence type="ECO:0000256" key="2">
    <source>
        <dbReference type="ARBA" id="ARBA00010112"/>
    </source>
</evidence>
<reference evidence="6 7" key="2">
    <citation type="submission" date="2018-11" db="EMBL/GenBank/DDBJ databases">
        <authorList>
            <consortium name="Pathogen Informatics"/>
        </authorList>
    </citation>
    <scope>NUCLEOTIDE SEQUENCE [LARGE SCALE GENOMIC DNA]</scope>
</reference>
<feature type="transmembrane region" description="Helical" evidence="5">
    <location>
        <begin position="216"/>
        <end position="238"/>
    </location>
</feature>
<dbReference type="Pfam" id="PF01060">
    <property type="entry name" value="TTR-52"/>
    <property type="match status" value="3"/>
</dbReference>
<dbReference type="GO" id="GO:0009986">
    <property type="term" value="C:cell surface"/>
    <property type="evidence" value="ECO:0007669"/>
    <property type="project" value="InterPro"/>
</dbReference>
<name>A0A0N4TRH3_BRUPA</name>
<gene>
    <name evidence="6" type="ORF">BPAG_LOCUS11212</name>
</gene>
<dbReference type="GO" id="GO:0005576">
    <property type="term" value="C:extracellular region"/>
    <property type="evidence" value="ECO:0007669"/>
    <property type="project" value="UniProtKB-SubCell"/>
</dbReference>
<proteinExistence type="inferred from homology"/>
<evidence type="ECO:0000313" key="6">
    <source>
        <dbReference type="EMBL" id="VDN92398.1"/>
    </source>
</evidence>
<evidence type="ECO:0000256" key="3">
    <source>
        <dbReference type="ARBA" id="ARBA00022525"/>
    </source>
</evidence>
<keyword evidence="3" id="KW-0964">Secreted</keyword>
<evidence type="ECO:0000256" key="4">
    <source>
        <dbReference type="ARBA" id="ARBA00022729"/>
    </source>
</evidence>